<reference evidence="2 3" key="1">
    <citation type="journal article" date="2023" name="Commun. Biol.">
        <title>Reorganization of the ancestral sex-determining regions during the evolution of trioecy in Pleodorina starrii.</title>
        <authorList>
            <person name="Takahashi K."/>
            <person name="Suzuki S."/>
            <person name="Kawai-Toyooka H."/>
            <person name="Yamamoto K."/>
            <person name="Hamaji T."/>
            <person name="Ootsuki R."/>
            <person name="Yamaguchi H."/>
            <person name="Kawachi M."/>
            <person name="Higashiyama T."/>
            <person name="Nozaki H."/>
        </authorList>
    </citation>
    <scope>NUCLEOTIDE SEQUENCE [LARGE SCALE GENOMIC DNA]</scope>
    <source>
        <strain evidence="2 3">NIES-4479</strain>
    </source>
</reference>
<organism evidence="2 3">
    <name type="scientific">Pleodorina starrii</name>
    <dbReference type="NCBI Taxonomy" id="330485"/>
    <lineage>
        <taxon>Eukaryota</taxon>
        <taxon>Viridiplantae</taxon>
        <taxon>Chlorophyta</taxon>
        <taxon>core chlorophytes</taxon>
        <taxon>Chlorophyceae</taxon>
        <taxon>CS clade</taxon>
        <taxon>Chlamydomonadales</taxon>
        <taxon>Volvocaceae</taxon>
        <taxon>Pleodorina</taxon>
    </lineage>
</organism>
<keyword evidence="3" id="KW-1185">Reference proteome</keyword>
<feature type="compositionally biased region" description="Pro residues" evidence="1">
    <location>
        <begin position="242"/>
        <end position="251"/>
    </location>
</feature>
<dbReference type="Pfam" id="PF10274">
    <property type="entry name" value="ParcG"/>
    <property type="match status" value="1"/>
</dbReference>
<evidence type="ECO:0000256" key="1">
    <source>
        <dbReference type="SAM" id="MobiDB-lite"/>
    </source>
</evidence>
<sequence length="519" mass="56332">MAELTYTGRGNRGAAPSGAPQPAQQQKQQQAPEWTQRPSTASPRLEGNPRAAPPAAAASPASAQRMLAFLDSAERAAAKQPPHPMFPPSPSDAASPSPGEHGPSPSSHPQQRQRPKSAAASLRASVGPRILELPNHNHNQQQRQAAAAPKSRTPPPKRQYGRVSLYDHSTADRSPHEVPGPVILRELSPPRLGFPSRPPEDFLRGGEGLSLRQRNQLKEKLKRHPVNTEPPFQPGTGGVCLRPPPPGPPSKSPRGAKPLDWGSSPSSSRSLSLSPPSLLRTYYDNGTLDFVAVRWRGSRADALVWARGVTKGPETSGPHTRSFVSWGPEPPAELDLPSWLPIFIDGVREYDEPYRFIAIRGSEELLLKAGDTLHNFAERLVSPFRSALHTREPTCVAVALQLMSTALALDRRLATSWAAHYWQFAQVLNLFRSSRAGSLLVDFGYNTRSLATTRRLAADFMDAFQVAGGELAAAAVRRYSPGHDPAVTDAVMARQAAKARAREAEAGRTPGEFKPFTLF</sequence>
<evidence type="ECO:0000313" key="3">
    <source>
        <dbReference type="Proteomes" id="UP001165080"/>
    </source>
</evidence>
<feature type="compositionally biased region" description="Low complexity" evidence="1">
    <location>
        <begin position="53"/>
        <end position="63"/>
    </location>
</feature>
<feature type="compositionally biased region" description="Low complexity" evidence="1">
    <location>
        <begin position="91"/>
        <end position="112"/>
    </location>
</feature>
<proteinExistence type="predicted"/>
<dbReference type="Proteomes" id="UP001165080">
    <property type="component" value="Unassembled WGS sequence"/>
</dbReference>
<feature type="compositionally biased region" description="Low complexity" evidence="1">
    <location>
        <begin position="252"/>
        <end position="274"/>
    </location>
</feature>
<evidence type="ECO:0000313" key="2">
    <source>
        <dbReference type="EMBL" id="GLC57929.1"/>
    </source>
</evidence>
<feature type="compositionally biased region" description="Low complexity" evidence="1">
    <location>
        <begin position="14"/>
        <end position="32"/>
    </location>
</feature>
<comment type="caution">
    <text evidence="2">The sequence shown here is derived from an EMBL/GenBank/DDBJ whole genome shotgun (WGS) entry which is preliminary data.</text>
</comment>
<dbReference type="AlphaFoldDB" id="A0A9W6F6B3"/>
<feature type="compositionally biased region" description="Pro residues" evidence="1">
    <location>
        <begin position="81"/>
        <end position="90"/>
    </location>
</feature>
<dbReference type="PANTHER" id="PTHR21207:SF2">
    <property type="entry name" value="PARKIN COREGULATED GENE PROTEIN"/>
    <property type="match status" value="1"/>
</dbReference>
<feature type="region of interest" description="Disordered" evidence="1">
    <location>
        <begin position="1"/>
        <end position="274"/>
    </location>
</feature>
<gene>
    <name evidence="2" type="primary">PLEST011344</name>
    <name evidence="2" type="ORF">PLESTB_001290800</name>
</gene>
<dbReference type="GO" id="GO:0051879">
    <property type="term" value="F:Hsp90 protein binding"/>
    <property type="evidence" value="ECO:0007669"/>
    <property type="project" value="TreeGrafter"/>
</dbReference>
<dbReference type="OrthoDB" id="5954824at2759"/>
<protein>
    <submittedName>
        <fullName evidence="2">Uncharacterized protein</fullName>
    </submittedName>
</protein>
<dbReference type="EMBL" id="BRXU01000020">
    <property type="protein sequence ID" value="GLC57929.1"/>
    <property type="molecule type" value="Genomic_DNA"/>
</dbReference>
<dbReference type="PANTHER" id="PTHR21207">
    <property type="entry name" value="PARKIN COREGULATED GENE PROTEIN PARK2 COREGULATED"/>
    <property type="match status" value="1"/>
</dbReference>
<dbReference type="GO" id="GO:0030544">
    <property type="term" value="F:Hsp70 protein binding"/>
    <property type="evidence" value="ECO:0007669"/>
    <property type="project" value="TreeGrafter"/>
</dbReference>
<name>A0A9W6F6B3_9CHLO</name>
<dbReference type="InterPro" id="IPR019399">
    <property type="entry name" value="Parkin_co-regulated_protein"/>
</dbReference>
<accession>A0A9W6F6B3</accession>